<feature type="compositionally biased region" description="Basic and acidic residues" evidence="6">
    <location>
        <begin position="448"/>
        <end position="486"/>
    </location>
</feature>
<dbReference type="GO" id="GO:0003700">
    <property type="term" value="F:DNA-binding transcription factor activity"/>
    <property type="evidence" value="ECO:0007669"/>
    <property type="project" value="InterPro"/>
</dbReference>
<evidence type="ECO:0000256" key="6">
    <source>
        <dbReference type="SAM" id="MobiDB-lite"/>
    </source>
</evidence>
<dbReference type="AlphaFoldDB" id="A0A2G5DUU7"/>
<feature type="region of interest" description="Disordered" evidence="6">
    <location>
        <begin position="263"/>
        <end position="283"/>
    </location>
</feature>
<reference evidence="8 9" key="1">
    <citation type="submission" date="2017-09" db="EMBL/GenBank/DDBJ databases">
        <title>WGS assembly of Aquilegia coerulea Goldsmith.</title>
        <authorList>
            <person name="Hodges S."/>
            <person name="Kramer E."/>
            <person name="Nordborg M."/>
            <person name="Tomkins J."/>
            <person name="Borevitz J."/>
            <person name="Derieg N."/>
            <person name="Yan J."/>
            <person name="Mihaltcheva S."/>
            <person name="Hayes R.D."/>
            <person name="Rokhsar D."/>
        </authorList>
    </citation>
    <scope>NUCLEOTIDE SEQUENCE [LARGE SCALE GENOMIC DNA]</scope>
    <source>
        <strain evidence="9">cv. Goldsmith</strain>
    </source>
</reference>
<keyword evidence="2" id="KW-0805">Transcription regulation</keyword>
<accession>A0A2G5DUU7</accession>
<keyword evidence="5" id="KW-0539">Nucleus</keyword>
<keyword evidence="9" id="KW-1185">Reference proteome</keyword>
<dbReference type="OrthoDB" id="1923470at2759"/>
<feature type="compositionally biased region" description="Low complexity" evidence="6">
    <location>
        <begin position="28"/>
        <end position="44"/>
    </location>
</feature>
<dbReference type="GO" id="GO:0043565">
    <property type="term" value="F:sequence-specific DNA binding"/>
    <property type="evidence" value="ECO:0007669"/>
    <property type="project" value="TreeGrafter"/>
</dbReference>
<evidence type="ECO:0000256" key="2">
    <source>
        <dbReference type="ARBA" id="ARBA00023015"/>
    </source>
</evidence>
<evidence type="ECO:0000313" key="8">
    <source>
        <dbReference type="EMBL" id="PIA47281.1"/>
    </source>
</evidence>
<gene>
    <name evidence="8" type="ORF">AQUCO_01400153v1</name>
</gene>
<evidence type="ECO:0000313" key="9">
    <source>
        <dbReference type="Proteomes" id="UP000230069"/>
    </source>
</evidence>
<evidence type="ECO:0000256" key="4">
    <source>
        <dbReference type="ARBA" id="ARBA00023163"/>
    </source>
</evidence>
<dbReference type="STRING" id="218851.A0A2G5DUU7"/>
<dbReference type="PANTHER" id="PTHR31072">
    <property type="entry name" value="TRANSCRIPTION FACTOR TCP4-RELATED"/>
    <property type="match status" value="1"/>
</dbReference>
<dbReference type="InterPro" id="IPR005333">
    <property type="entry name" value="Transcription_factor_TCP"/>
</dbReference>
<dbReference type="GO" id="GO:0005634">
    <property type="term" value="C:nucleus"/>
    <property type="evidence" value="ECO:0007669"/>
    <property type="project" value="UniProtKB-SubCell"/>
</dbReference>
<keyword evidence="4" id="KW-0804">Transcription</keyword>
<dbReference type="InParanoid" id="A0A2G5DUU7"/>
<organism evidence="8 9">
    <name type="scientific">Aquilegia coerulea</name>
    <name type="common">Rocky mountain columbine</name>
    <dbReference type="NCBI Taxonomy" id="218851"/>
    <lineage>
        <taxon>Eukaryota</taxon>
        <taxon>Viridiplantae</taxon>
        <taxon>Streptophyta</taxon>
        <taxon>Embryophyta</taxon>
        <taxon>Tracheophyta</taxon>
        <taxon>Spermatophyta</taxon>
        <taxon>Magnoliopsida</taxon>
        <taxon>Ranunculales</taxon>
        <taxon>Ranunculaceae</taxon>
        <taxon>Thalictroideae</taxon>
        <taxon>Aquilegia</taxon>
    </lineage>
</organism>
<evidence type="ECO:0000259" key="7">
    <source>
        <dbReference type="PROSITE" id="PS51369"/>
    </source>
</evidence>
<feature type="region of interest" description="Disordered" evidence="6">
    <location>
        <begin position="445"/>
        <end position="486"/>
    </location>
</feature>
<dbReference type="Proteomes" id="UP000230069">
    <property type="component" value="Unassembled WGS sequence"/>
</dbReference>
<dbReference type="InterPro" id="IPR017887">
    <property type="entry name" value="TF_TCP_subgr"/>
</dbReference>
<sequence>MSQIDRNVVELKNSLVVLNNSKMKPTKSEQQQQHQPQHQKSSPSLNLATFQNQSGPSPSQNTTSLSPGFFMSSISGGGGDGGVPSSSSMDMASIITDGSQQQLTIATTSTTTTAITTTTTTTKRSSKDRHTKVDGRGRRIRMPAVCAARVFQLTKELGHKSDGETIEWLLHQSESAIIAATGTGTVPANFSTLNTSLRREHTTSSLSTLETLPSSKTVSNPFPFAHINDQGIPQTTMLGFHPHQQQQQHHLHYSMIHPNQSMETLSSEQHDGGSGGGREMNGNYLGKRFREDLFREESKPQLENSESNLSATNKSPRTSIQLNIHDHEQANVGATATVAAPIAAIRPHSNMMWAMAPASNSGSGAFWMLPFTTGSTSTPSMAAAGSDPLMWGSYPSAGGHHQYTRLMQQPLQLSSEQQHLGLGTSETNLGMLAAMETYNRSGFNMNLDQHHQHQPLDHNQQQDEVHSHHSEANDDDSGEKSPSKSH</sequence>
<evidence type="ECO:0000256" key="5">
    <source>
        <dbReference type="ARBA" id="ARBA00023242"/>
    </source>
</evidence>
<comment type="subcellular location">
    <subcellularLocation>
        <location evidence="1">Nucleus</location>
    </subcellularLocation>
</comment>
<dbReference type="FunCoup" id="A0A2G5DUU7">
    <property type="interactions" value="107"/>
</dbReference>
<keyword evidence="3" id="KW-0238">DNA-binding</keyword>
<name>A0A2G5DUU7_AQUCA</name>
<evidence type="ECO:0000256" key="3">
    <source>
        <dbReference type="ARBA" id="ARBA00023125"/>
    </source>
</evidence>
<protein>
    <recommendedName>
        <fullName evidence="7">TCP domain-containing protein</fullName>
    </recommendedName>
</protein>
<evidence type="ECO:0000256" key="1">
    <source>
        <dbReference type="ARBA" id="ARBA00004123"/>
    </source>
</evidence>
<dbReference type="EMBL" id="KZ305031">
    <property type="protein sequence ID" value="PIA47281.1"/>
    <property type="molecule type" value="Genomic_DNA"/>
</dbReference>
<dbReference type="Pfam" id="PF03634">
    <property type="entry name" value="TCP"/>
    <property type="match status" value="1"/>
</dbReference>
<feature type="compositionally biased region" description="Polar residues" evidence="6">
    <location>
        <begin position="45"/>
        <end position="65"/>
    </location>
</feature>
<feature type="domain" description="TCP" evidence="7">
    <location>
        <begin position="126"/>
        <end position="180"/>
    </location>
</feature>
<proteinExistence type="predicted"/>
<dbReference type="PANTHER" id="PTHR31072:SF105">
    <property type="entry name" value="TCP DOMAIN-CONTAINING PROTEIN"/>
    <property type="match status" value="1"/>
</dbReference>
<dbReference type="PROSITE" id="PS51369">
    <property type="entry name" value="TCP"/>
    <property type="match status" value="1"/>
</dbReference>
<feature type="region of interest" description="Disordered" evidence="6">
    <location>
        <begin position="19"/>
        <end position="87"/>
    </location>
</feature>